<dbReference type="Proteomes" id="UP000005396">
    <property type="component" value="Unassembled WGS sequence"/>
</dbReference>
<reference evidence="1 2" key="1">
    <citation type="submission" date="2007-08" db="EMBL/GenBank/DDBJ databases">
        <authorList>
            <person name="Fulton L."/>
            <person name="Clifton S."/>
            <person name="Fulton B."/>
            <person name="Xu J."/>
            <person name="Minx P."/>
            <person name="Pepin K.H."/>
            <person name="Johnson M."/>
            <person name="Thiruvilangam P."/>
            <person name="Bhonagiri V."/>
            <person name="Nash W.E."/>
            <person name="Mardis E.R."/>
            <person name="Wilson R.K."/>
        </authorList>
    </citation>
    <scope>NUCLEOTIDE SEQUENCE [LARGE SCALE GENOMIC DNA]</scope>
    <source>
        <strain evidence="2">ATCC BAA-613 / DSM 15670 / CCUG 46953 / JCM 12243 / WAL 16351</strain>
    </source>
</reference>
<dbReference type="EMBL" id="ABCC02000017">
    <property type="protein sequence ID" value="EDP18192.1"/>
    <property type="molecule type" value="Genomic_DNA"/>
</dbReference>
<dbReference type="PaxDb" id="411902-CLOBOL_01547"/>
<sequence>MQSLNNRKVIFLGMQVEDTCIPFYKDEEGNYVDIYKTDS</sequence>
<reference evidence="1 2" key="2">
    <citation type="submission" date="2007-09" db="EMBL/GenBank/DDBJ databases">
        <title>Draft genome sequence of Clostridium bolteae (ATCC BAA-613).</title>
        <authorList>
            <person name="Sudarsanam P."/>
            <person name="Ley R."/>
            <person name="Guruge J."/>
            <person name="Turnbaugh P.J."/>
            <person name="Mahowald M."/>
            <person name="Liep D."/>
            <person name="Gordon J."/>
        </authorList>
    </citation>
    <scope>NUCLEOTIDE SEQUENCE [LARGE SCALE GENOMIC DNA]</scope>
    <source>
        <strain evidence="2">ATCC BAA-613 / DSM 15670 / CCUG 46953 / JCM 12243 / WAL 16351</strain>
    </source>
</reference>
<evidence type="ECO:0000313" key="1">
    <source>
        <dbReference type="EMBL" id="EDP18192.1"/>
    </source>
</evidence>
<organism evidence="1 2">
    <name type="scientific">Enterocloster bolteae (strain ATCC BAA-613 / DSM 15670 / CCUG 46953 / JCM 12243 / WAL 16351)</name>
    <name type="common">Clostridium bolteae</name>
    <dbReference type="NCBI Taxonomy" id="411902"/>
    <lineage>
        <taxon>Bacteria</taxon>
        <taxon>Bacillati</taxon>
        <taxon>Bacillota</taxon>
        <taxon>Clostridia</taxon>
        <taxon>Lachnospirales</taxon>
        <taxon>Lachnospiraceae</taxon>
        <taxon>Enterocloster</taxon>
    </lineage>
</organism>
<dbReference type="AlphaFoldDB" id="A8RL99"/>
<proteinExistence type="predicted"/>
<dbReference type="HOGENOM" id="CLU_3307259_0_0_9"/>
<evidence type="ECO:0000313" key="2">
    <source>
        <dbReference type="Proteomes" id="UP000005396"/>
    </source>
</evidence>
<accession>A8RL99</accession>
<protein>
    <submittedName>
        <fullName evidence="1">Uncharacterized protein</fullName>
    </submittedName>
</protein>
<comment type="caution">
    <text evidence="1">The sequence shown here is derived from an EMBL/GenBank/DDBJ whole genome shotgun (WGS) entry which is preliminary data.</text>
</comment>
<gene>
    <name evidence="1" type="ORF">CLOBOL_01547</name>
</gene>
<name>A8RL99_ENTBW</name>